<evidence type="ECO:0000313" key="1">
    <source>
        <dbReference type="EMBL" id="MDR6599015.1"/>
    </source>
</evidence>
<comment type="caution">
    <text evidence="1">The sequence shown here is derived from an EMBL/GenBank/DDBJ whole genome shotgun (WGS) entry which is preliminary data.</text>
</comment>
<accession>A0ABU1Q7Y8</accession>
<gene>
    <name evidence="1" type="ORF">J2S66_007399</name>
</gene>
<organism evidence="1 2">
    <name type="scientific">Saccharothrix longispora</name>
    <dbReference type="NCBI Taxonomy" id="33920"/>
    <lineage>
        <taxon>Bacteria</taxon>
        <taxon>Bacillati</taxon>
        <taxon>Actinomycetota</taxon>
        <taxon>Actinomycetes</taxon>
        <taxon>Pseudonocardiales</taxon>
        <taxon>Pseudonocardiaceae</taxon>
        <taxon>Saccharothrix</taxon>
    </lineage>
</organism>
<sequence>MREGARCGFRNTGPEGWSDRVRSYRDLDPRDRGVRVC</sequence>
<dbReference type="Proteomes" id="UP001268819">
    <property type="component" value="Unassembled WGS sequence"/>
</dbReference>
<keyword evidence="2" id="KW-1185">Reference proteome</keyword>
<reference evidence="1 2" key="1">
    <citation type="submission" date="2023-07" db="EMBL/GenBank/DDBJ databases">
        <title>Sequencing the genomes of 1000 actinobacteria strains.</title>
        <authorList>
            <person name="Klenk H.-P."/>
        </authorList>
    </citation>
    <scope>NUCLEOTIDE SEQUENCE [LARGE SCALE GENOMIC DNA]</scope>
    <source>
        <strain evidence="1 2">DSM 43749</strain>
    </source>
</reference>
<proteinExistence type="predicted"/>
<protein>
    <submittedName>
        <fullName evidence="1">Uncharacterized protein</fullName>
    </submittedName>
</protein>
<name>A0ABU1Q7Y8_9PSEU</name>
<evidence type="ECO:0000313" key="2">
    <source>
        <dbReference type="Proteomes" id="UP001268819"/>
    </source>
</evidence>
<dbReference type="EMBL" id="JAVDSG010000001">
    <property type="protein sequence ID" value="MDR6599015.1"/>
    <property type="molecule type" value="Genomic_DNA"/>
</dbReference>